<organism evidence="2 3">
    <name type="scientific">Haloechinothrix alba</name>
    <dbReference type="NCBI Taxonomy" id="664784"/>
    <lineage>
        <taxon>Bacteria</taxon>
        <taxon>Bacillati</taxon>
        <taxon>Actinomycetota</taxon>
        <taxon>Actinomycetes</taxon>
        <taxon>Pseudonocardiales</taxon>
        <taxon>Pseudonocardiaceae</taxon>
        <taxon>Haloechinothrix</taxon>
    </lineage>
</organism>
<dbReference type="Proteomes" id="UP000198348">
    <property type="component" value="Unassembled WGS sequence"/>
</dbReference>
<feature type="compositionally biased region" description="Low complexity" evidence="1">
    <location>
        <begin position="201"/>
        <end position="232"/>
    </location>
</feature>
<accession>A0A238ZV90</accession>
<proteinExistence type="predicted"/>
<dbReference type="SUPFAM" id="SSF52266">
    <property type="entry name" value="SGNH hydrolase"/>
    <property type="match status" value="1"/>
</dbReference>
<evidence type="ECO:0000256" key="1">
    <source>
        <dbReference type="SAM" id="MobiDB-lite"/>
    </source>
</evidence>
<evidence type="ECO:0000313" key="3">
    <source>
        <dbReference type="Proteomes" id="UP000198348"/>
    </source>
</evidence>
<feature type="compositionally biased region" description="Pro residues" evidence="1">
    <location>
        <begin position="183"/>
        <end position="200"/>
    </location>
</feature>
<gene>
    <name evidence="2" type="ORF">SAMN06265360_12622</name>
</gene>
<evidence type="ECO:0000313" key="2">
    <source>
        <dbReference type="EMBL" id="SNR87260.1"/>
    </source>
</evidence>
<name>A0A238ZV90_9PSEU</name>
<keyword evidence="3" id="KW-1185">Reference proteome</keyword>
<sequence length="232" mass="25499">MDTFREQFDAAMSRLDSGIPGACVKVASIPDIHQLWELFRDNDDAASTWDSYDICPSLLENPRSDAPEDVERREAFRQRVIDYNTELESVCSGCSQCEFDGNAAFDTTFEERHVTTREYFHPGAEGQILLAEVAWQSIGYRRAPTCTMDSGHPPGTHRRYRAGGRSGGRRCISGPGTRAVRLHPPPAPPPPRRSPRPHAPPTRSAAPRAPSPATFRSFAAPARAAPGTAGNR</sequence>
<reference evidence="2 3" key="1">
    <citation type="submission" date="2017-06" db="EMBL/GenBank/DDBJ databases">
        <authorList>
            <person name="Kim H.J."/>
            <person name="Triplett B.A."/>
        </authorList>
    </citation>
    <scope>NUCLEOTIDE SEQUENCE [LARGE SCALE GENOMIC DNA]</scope>
    <source>
        <strain evidence="2 3">DSM 45207</strain>
    </source>
</reference>
<feature type="region of interest" description="Disordered" evidence="1">
    <location>
        <begin position="146"/>
        <end position="232"/>
    </location>
</feature>
<dbReference type="EMBL" id="FZNW01000026">
    <property type="protein sequence ID" value="SNR87260.1"/>
    <property type="molecule type" value="Genomic_DNA"/>
</dbReference>
<dbReference type="AlphaFoldDB" id="A0A238ZV90"/>
<protein>
    <submittedName>
        <fullName evidence="2">Uncharacterized protein</fullName>
    </submittedName>
</protein>